<dbReference type="EMBL" id="CP027668">
    <property type="protein sequence ID" value="AVO43601.1"/>
    <property type="molecule type" value="Genomic_DNA"/>
</dbReference>
<dbReference type="RefSeq" id="WP_106746931.1">
    <property type="nucleotide sequence ID" value="NZ_CP027668.1"/>
</dbReference>
<keyword evidence="3" id="KW-0378">Hydrolase</keyword>
<accession>A0A2S0N6M9</accession>
<dbReference type="GO" id="GO:0046872">
    <property type="term" value="F:metal ion binding"/>
    <property type="evidence" value="ECO:0007669"/>
    <property type="project" value="UniProtKB-KW"/>
</dbReference>
<gene>
    <name evidence="6" type="ORF">C6569_00030</name>
</gene>
<organism evidence="6 7">
    <name type="scientific">Phreatobacter cathodiphilus</name>
    <dbReference type="NCBI Taxonomy" id="1868589"/>
    <lineage>
        <taxon>Bacteria</taxon>
        <taxon>Pseudomonadati</taxon>
        <taxon>Pseudomonadota</taxon>
        <taxon>Alphaproteobacteria</taxon>
        <taxon>Hyphomicrobiales</taxon>
        <taxon>Phreatobacteraceae</taxon>
        <taxon>Phreatobacter</taxon>
    </lineage>
</organism>
<evidence type="ECO:0000256" key="1">
    <source>
        <dbReference type="ARBA" id="ARBA00001946"/>
    </source>
</evidence>
<comment type="cofactor">
    <cofactor evidence="1">
        <name>Mg(2+)</name>
        <dbReference type="ChEBI" id="CHEBI:18420"/>
    </cofactor>
</comment>
<dbReference type="AlphaFoldDB" id="A0A2S0N6M9"/>
<dbReference type="GO" id="GO:0005975">
    <property type="term" value="P:carbohydrate metabolic process"/>
    <property type="evidence" value="ECO:0007669"/>
    <property type="project" value="InterPro"/>
</dbReference>
<dbReference type="InterPro" id="IPR011330">
    <property type="entry name" value="Glyco_hydro/deAcase_b/a-brl"/>
</dbReference>
<dbReference type="GO" id="GO:0019213">
    <property type="term" value="F:deacetylase activity"/>
    <property type="evidence" value="ECO:0007669"/>
    <property type="project" value="TreeGrafter"/>
</dbReference>
<evidence type="ECO:0000313" key="6">
    <source>
        <dbReference type="EMBL" id="AVO43601.1"/>
    </source>
</evidence>
<dbReference type="Gene3D" id="3.20.20.370">
    <property type="entry name" value="Glycoside hydrolase/deacetylase"/>
    <property type="match status" value="1"/>
</dbReference>
<keyword evidence="5" id="KW-0119">Carbohydrate metabolism</keyword>
<evidence type="ECO:0000313" key="7">
    <source>
        <dbReference type="Proteomes" id="UP000237889"/>
    </source>
</evidence>
<dbReference type="CDD" id="cd10807">
    <property type="entry name" value="YdjC_like_3"/>
    <property type="match status" value="1"/>
</dbReference>
<dbReference type="PANTHER" id="PTHR31609">
    <property type="entry name" value="YDJC DEACETYLASE FAMILY MEMBER"/>
    <property type="match status" value="1"/>
</dbReference>
<dbReference type="KEGG" id="phr:C6569_00030"/>
<dbReference type="Pfam" id="PF04794">
    <property type="entry name" value="YdjC"/>
    <property type="match status" value="1"/>
</dbReference>
<proteinExistence type="predicted"/>
<dbReference type="Proteomes" id="UP000237889">
    <property type="component" value="Chromosome"/>
</dbReference>
<protein>
    <recommendedName>
        <fullName evidence="8">ChbG/HpnK family deacetylase</fullName>
    </recommendedName>
</protein>
<evidence type="ECO:0000256" key="5">
    <source>
        <dbReference type="ARBA" id="ARBA00023277"/>
    </source>
</evidence>
<name>A0A2S0N6M9_9HYPH</name>
<evidence type="ECO:0008006" key="8">
    <source>
        <dbReference type="Google" id="ProtNLM"/>
    </source>
</evidence>
<evidence type="ECO:0000256" key="2">
    <source>
        <dbReference type="ARBA" id="ARBA00022723"/>
    </source>
</evidence>
<keyword evidence="4" id="KW-0460">Magnesium</keyword>
<dbReference type="SUPFAM" id="SSF88713">
    <property type="entry name" value="Glycoside hydrolase/deacetylase"/>
    <property type="match status" value="1"/>
</dbReference>
<keyword evidence="2" id="KW-0479">Metal-binding</keyword>
<dbReference type="PANTHER" id="PTHR31609:SF1">
    <property type="entry name" value="CARBOHYDRATE DEACETYLASE"/>
    <property type="match status" value="1"/>
</dbReference>
<evidence type="ECO:0000256" key="3">
    <source>
        <dbReference type="ARBA" id="ARBA00022801"/>
    </source>
</evidence>
<keyword evidence="7" id="KW-1185">Reference proteome</keyword>
<dbReference type="InterPro" id="IPR006879">
    <property type="entry name" value="YdjC-like"/>
</dbReference>
<evidence type="ECO:0000256" key="4">
    <source>
        <dbReference type="ARBA" id="ARBA00022842"/>
    </source>
</evidence>
<reference evidence="6 7" key="1">
    <citation type="submission" date="2018-03" db="EMBL/GenBank/DDBJ databases">
        <title>Genome sequencing of Phreatobacter sp.</title>
        <authorList>
            <person name="Kim S.-J."/>
            <person name="Heo J."/>
            <person name="Kwon S.-W."/>
        </authorList>
    </citation>
    <scope>NUCLEOTIDE SEQUENCE [LARGE SCALE GENOMIC DNA]</scope>
    <source>
        <strain evidence="6 7">S-12</strain>
    </source>
</reference>
<sequence length="265" mass="27698">MKRLILCADDYALAPGVSRAIRDLAAAGRLNATSVMTPGPDLAAEAARLLAVSPAGFQIGLHVTLTGGLTPLTAPRLAMAEGIGSLLMRSHLRRLDRGAVAAEVEAQMQAFIAAFGAPPAFVDGHQHAHLLPGIRDIVVAAAERHAPGAWIRQCSGPGGAGAGVKGRVIAGLSRGLRRLLARHGVATNPAFSGAYDFRRAADFAAIFPTFLPRLPDGALVMVHPGHVDEALRRADPVHGPREHEYAYLAGETFPRDLAAAGFSLT</sequence>
<dbReference type="OrthoDB" id="9774177at2"/>
<dbReference type="GO" id="GO:0016787">
    <property type="term" value="F:hydrolase activity"/>
    <property type="evidence" value="ECO:0007669"/>
    <property type="project" value="UniProtKB-KW"/>
</dbReference>